<evidence type="ECO:0000313" key="2">
    <source>
        <dbReference type="EMBL" id="PJZ75744.1"/>
    </source>
</evidence>
<dbReference type="AlphaFoldDB" id="A0A2M9ZUP8"/>
<gene>
    <name evidence="2" type="ORF">CH365_17200</name>
</gene>
<reference evidence="2 3" key="1">
    <citation type="submission" date="2017-07" db="EMBL/GenBank/DDBJ databases">
        <title>Leptospira spp. isolated from tropical soils.</title>
        <authorList>
            <person name="Thibeaux R."/>
            <person name="Iraola G."/>
            <person name="Ferres I."/>
            <person name="Bierque E."/>
            <person name="Girault D."/>
            <person name="Soupe-Gilbert M.-E."/>
            <person name="Picardeau M."/>
            <person name="Goarant C."/>
        </authorList>
    </citation>
    <scope>NUCLEOTIDE SEQUENCE [LARGE SCALE GENOMIC DNA]</scope>
    <source>
        <strain evidence="2 3">ES4-C-A1</strain>
    </source>
</reference>
<evidence type="ECO:0000313" key="3">
    <source>
        <dbReference type="Proteomes" id="UP000231843"/>
    </source>
</evidence>
<feature type="transmembrane region" description="Helical" evidence="1">
    <location>
        <begin position="20"/>
        <end position="38"/>
    </location>
</feature>
<keyword evidence="1" id="KW-1133">Transmembrane helix</keyword>
<keyword evidence="1" id="KW-0812">Transmembrane</keyword>
<keyword evidence="1" id="KW-0472">Membrane</keyword>
<keyword evidence="3" id="KW-1185">Reference proteome</keyword>
<dbReference type="Proteomes" id="UP000231843">
    <property type="component" value="Unassembled WGS sequence"/>
</dbReference>
<organism evidence="2 3">
    <name type="scientific">Leptospira neocaledonica</name>
    <dbReference type="NCBI Taxonomy" id="2023192"/>
    <lineage>
        <taxon>Bacteria</taxon>
        <taxon>Pseudomonadati</taxon>
        <taxon>Spirochaetota</taxon>
        <taxon>Spirochaetia</taxon>
        <taxon>Leptospirales</taxon>
        <taxon>Leptospiraceae</taxon>
        <taxon>Leptospira</taxon>
    </lineage>
</organism>
<evidence type="ECO:0000256" key="1">
    <source>
        <dbReference type="SAM" id="Phobius"/>
    </source>
</evidence>
<dbReference type="EMBL" id="NPEA01000010">
    <property type="protein sequence ID" value="PJZ75744.1"/>
    <property type="molecule type" value="Genomic_DNA"/>
</dbReference>
<dbReference type="PANTHER" id="PTHR37841">
    <property type="entry name" value="GLR2918 PROTEIN"/>
    <property type="match status" value="1"/>
</dbReference>
<dbReference type="Pfam" id="PF14903">
    <property type="entry name" value="WG_beta_rep"/>
    <property type="match status" value="2"/>
</dbReference>
<evidence type="ECO:0008006" key="4">
    <source>
        <dbReference type="Google" id="ProtNLM"/>
    </source>
</evidence>
<protein>
    <recommendedName>
        <fullName evidence="4">WG repeat-containing protein</fullName>
    </recommendedName>
</protein>
<dbReference type="RefSeq" id="WP_100769773.1">
    <property type="nucleotide sequence ID" value="NZ_NPEA01000010.1"/>
</dbReference>
<dbReference type="OrthoDB" id="324450at2"/>
<accession>A0A2M9ZUP8</accession>
<name>A0A2M9ZUP8_9LEPT</name>
<dbReference type="InterPro" id="IPR032774">
    <property type="entry name" value="WG_beta_rep"/>
</dbReference>
<proteinExistence type="predicted"/>
<dbReference type="PANTHER" id="PTHR37841:SF1">
    <property type="entry name" value="DUF3298 DOMAIN-CONTAINING PROTEIN"/>
    <property type="match status" value="1"/>
</dbReference>
<comment type="caution">
    <text evidence="2">The sequence shown here is derived from an EMBL/GenBank/DDBJ whole genome shotgun (WGS) entry which is preliminary data.</text>
</comment>
<sequence>MTEKNSELLSWVRSGKFKIFAAFFAVLVCLWIFFNVYGRSSNHACTTQFEPKADYQGELNYITLVPSNSKIPGIKLLGENLSFARFGPEQPAYLAFTRKFKSGLATLDGDILISKGYENFSIYPNVIVAYDRIAGDEGYGYYDIYDIAGKRIGNETYDKYTYFEAEPESLAVCKRDSWGCTWGILDLKEKKIKIPISYSGIFSYSEGILLVSSSPNNQYGFHKYHFINDKEEPLSPLSFDGFTSGFSEGHAAVEIGMKFTYIDKKGQLLSDFIYETGRKFSDGLGLVKLNGKYGFIDHEGKVKIPFQYEQAWPFSDGFAKVYRDKKPYIIDTSGKEIFQGTGIDKINNFLYEAYNSSGKKSSYIYVLNANFKPIRPFAFDRVSEQKDGNIILASLKEGTSQIISPKGEILFSSKDSLHDSFYDNGYLILKRSGSNEKNDDGKYYLINIASKTEKELPYQNIRIFTSGVFIAKEGEKEIYVDTEGNRISGNFTADELQPFVNGIAIVMVNGKYGFIDKSGNSITPPIFEAIEKPIEENKYLVSYGKKTGLLNLTSCLPQN</sequence>
<dbReference type="SUPFAM" id="SSF69360">
    <property type="entry name" value="Cell wall binding repeat"/>
    <property type="match status" value="1"/>
</dbReference>